<feature type="region of interest" description="Disordered" evidence="1">
    <location>
        <begin position="324"/>
        <end position="351"/>
    </location>
</feature>
<dbReference type="eggNOG" id="COG5340">
    <property type="taxonomic scope" value="Bacteria"/>
</dbReference>
<accession>D2PZ69</accession>
<feature type="compositionally biased region" description="Polar residues" evidence="1">
    <location>
        <begin position="324"/>
        <end position="338"/>
    </location>
</feature>
<evidence type="ECO:0000259" key="2">
    <source>
        <dbReference type="Pfam" id="PF13338"/>
    </source>
</evidence>
<sequence length="351" mass="38598">MAGRRRLEQVHIKGVNRQLAAIAARRGGWFDRTDAVAAGYSDAEISERVRAGRWTRVRRGAYAEVGSADESLPPWERAAWLHVRAAKAYFHRLGGRAVVSHQSALLLHGLQISEVDLSRVHVTRRAGPGRSGRTLCQHAAQPPVTEVATIDDTQVTSAPRAVVEAIRSVPYPTAVSVVDAALRGGLADRDQLREMLRRFGRQRGVRTAQRALAFGDGRSESVGESRMRVLLADLGLPPAVPQAVIVDRSGTFVARVDLLLREWNVVIEFDGVGKYDSRQALVAEKLREDQLRDLGYQVVRATWTDLDDPTTFVARLSRAIHRSTQQPLARVTPPTTTDAVHGSSDETPVHS</sequence>
<reference evidence="4" key="1">
    <citation type="submission" date="2009-09" db="EMBL/GenBank/DDBJ databases">
        <title>The complete genome of Kribbella flavida DSM 17836.</title>
        <authorList>
            <consortium name="US DOE Joint Genome Institute (JGI-PGF)"/>
            <person name="Lucas S."/>
            <person name="Copeland A."/>
            <person name="Lapidus A."/>
            <person name="Glavina del Rio T."/>
            <person name="Dalin E."/>
            <person name="Tice H."/>
            <person name="Bruce D."/>
            <person name="Goodwin L."/>
            <person name="Pitluck S."/>
            <person name="Kyrpides N."/>
            <person name="Mavromatis K."/>
            <person name="Ivanova N."/>
            <person name="Saunders E."/>
            <person name="Brettin T."/>
            <person name="Detter J.C."/>
            <person name="Han C."/>
            <person name="Larimer F."/>
            <person name="Land M."/>
            <person name="Hauser L."/>
            <person name="Markowitz V."/>
            <person name="Cheng J.-F."/>
            <person name="Hugenholtz P."/>
            <person name="Woyke T."/>
            <person name="Wu D."/>
            <person name="Pukall R."/>
            <person name="Klenk H.-P."/>
            <person name="Eisen J.A."/>
        </authorList>
    </citation>
    <scope>NUCLEOTIDE SEQUENCE [LARGE SCALE GENOMIC DNA]</scope>
    <source>
        <strain evidence="4">DSM 17836 / JCM 10339 / NBRC 14399</strain>
    </source>
</reference>
<reference evidence="3 4" key="2">
    <citation type="journal article" date="2010" name="Stand. Genomic Sci.">
        <title>Complete genome sequence of Kribbella flavida type strain (IFO 14399).</title>
        <authorList>
            <person name="Pukall R."/>
            <person name="Lapidus A."/>
            <person name="Glavina Del Rio T."/>
            <person name="Copeland A."/>
            <person name="Tice H."/>
            <person name="Cheng J.-F."/>
            <person name="Lucas S."/>
            <person name="Chen F."/>
            <person name="Nolan M."/>
            <person name="LaButti K."/>
            <person name="Pati A."/>
            <person name="Ivanova N."/>
            <person name="Mavrommatis K."/>
            <person name="Mikhailova N."/>
            <person name="Pitluck S."/>
            <person name="Bruce D."/>
            <person name="Goodwin L."/>
            <person name="Land M."/>
            <person name="Hauser L."/>
            <person name="Chang Y.-J."/>
            <person name="Jeffries C.D."/>
            <person name="Chen A."/>
            <person name="Palaniappan K."/>
            <person name="Chain P."/>
            <person name="Rohde M."/>
            <person name="Goeker M."/>
            <person name="Bristow J."/>
            <person name="Eisen J.A."/>
            <person name="Markowitz V."/>
            <person name="Hugenholtz P."/>
            <person name="Kyrpides N.C."/>
            <person name="Klenk H.-P."/>
            <person name="Brettin T."/>
        </authorList>
    </citation>
    <scope>NUCLEOTIDE SEQUENCE [LARGE SCALE GENOMIC DNA]</scope>
    <source>
        <strain evidence="4">DSM 17836 / JCM 10339 / NBRC 14399</strain>
    </source>
</reference>
<dbReference type="InterPro" id="IPR025159">
    <property type="entry name" value="AbiEi_N"/>
</dbReference>
<dbReference type="HOGENOM" id="CLU_052626_4_1_11"/>
<name>D2PZ69_KRIFD</name>
<evidence type="ECO:0000256" key="1">
    <source>
        <dbReference type="SAM" id="MobiDB-lite"/>
    </source>
</evidence>
<dbReference type="AlphaFoldDB" id="D2PZ69"/>
<evidence type="ECO:0000313" key="4">
    <source>
        <dbReference type="Proteomes" id="UP000007967"/>
    </source>
</evidence>
<gene>
    <name evidence="3" type="ordered locus">Kfla_4660</name>
</gene>
<protein>
    <recommendedName>
        <fullName evidence="2">AbiEi antitoxin N-terminal domain-containing protein</fullName>
    </recommendedName>
</protein>
<dbReference type="KEGG" id="kfl:Kfla_4660"/>
<dbReference type="EMBL" id="CP001736">
    <property type="protein sequence ID" value="ADB33678.1"/>
    <property type="molecule type" value="Genomic_DNA"/>
</dbReference>
<keyword evidence="4" id="KW-1185">Reference proteome</keyword>
<organism evidence="3 4">
    <name type="scientific">Kribbella flavida (strain DSM 17836 / JCM 10339 / NBRC 14399)</name>
    <dbReference type="NCBI Taxonomy" id="479435"/>
    <lineage>
        <taxon>Bacteria</taxon>
        <taxon>Bacillati</taxon>
        <taxon>Actinomycetota</taxon>
        <taxon>Actinomycetes</taxon>
        <taxon>Propionibacteriales</taxon>
        <taxon>Kribbellaceae</taxon>
        <taxon>Kribbella</taxon>
    </lineage>
</organism>
<proteinExistence type="predicted"/>
<evidence type="ECO:0000313" key="3">
    <source>
        <dbReference type="EMBL" id="ADB33678.1"/>
    </source>
</evidence>
<dbReference type="Proteomes" id="UP000007967">
    <property type="component" value="Chromosome"/>
</dbReference>
<dbReference type="STRING" id="479435.Kfla_4660"/>
<dbReference type="Pfam" id="PF13338">
    <property type="entry name" value="AbiEi_4"/>
    <property type="match status" value="1"/>
</dbReference>
<dbReference type="RefSeq" id="WP_012922232.1">
    <property type="nucleotide sequence ID" value="NC_013729.1"/>
</dbReference>
<feature type="domain" description="AbiEi antitoxin N-terminal" evidence="2">
    <location>
        <begin position="17"/>
        <end position="64"/>
    </location>
</feature>